<proteinExistence type="inferred from homology"/>
<reference evidence="7" key="1">
    <citation type="submission" date="2020-06" db="EMBL/GenBank/DDBJ databases">
        <title>Draft genome of Bugula neritina, a colonial animal packing powerful symbionts and potential medicines.</title>
        <authorList>
            <person name="Rayko M."/>
        </authorList>
    </citation>
    <scope>NUCLEOTIDE SEQUENCE [LARGE SCALE GENOMIC DNA]</scope>
    <source>
        <strain evidence="7">Kwan_BN1</strain>
    </source>
</reference>
<dbReference type="GO" id="GO:0046872">
    <property type="term" value="F:metal ion binding"/>
    <property type="evidence" value="ECO:0007669"/>
    <property type="project" value="UniProtKB-KW"/>
</dbReference>
<evidence type="ECO:0000256" key="5">
    <source>
        <dbReference type="PIRSR" id="PIRSR602640-1"/>
    </source>
</evidence>
<comment type="caution">
    <text evidence="7">The sequence shown here is derived from an EMBL/GenBank/DDBJ whole genome shotgun (WGS) entry which is preliminary data.</text>
</comment>
<feature type="binding site" evidence="6">
    <location>
        <position position="30"/>
    </location>
    <ligand>
        <name>Ca(2+)</name>
        <dbReference type="ChEBI" id="CHEBI:29108"/>
        <label>1</label>
        <note>catalytic</note>
    </ligand>
</feature>
<dbReference type="InterPro" id="IPR011042">
    <property type="entry name" value="6-blade_b-propeller_TolB-like"/>
</dbReference>
<evidence type="ECO:0000256" key="6">
    <source>
        <dbReference type="PIRSR" id="PIRSR602640-2"/>
    </source>
</evidence>
<dbReference type="PANTHER" id="PTHR11799:SF12">
    <property type="entry name" value="PARAOXONASE-RELATED"/>
    <property type="match status" value="1"/>
</dbReference>
<evidence type="ECO:0000256" key="3">
    <source>
        <dbReference type="ARBA" id="ARBA00023157"/>
    </source>
</evidence>
<protein>
    <submittedName>
        <fullName evidence="7">PON2</fullName>
    </submittedName>
</protein>
<evidence type="ECO:0000256" key="2">
    <source>
        <dbReference type="ARBA" id="ARBA00022801"/>
    </source>
</evidence>
<dbReference type="AlphaFoldDB" id="A0A7J7KDE5"/>
<keyword evidence="2" id="KW-0378">Hydrolase</keyword>
<keyword evidence="6" id="KW-0106">Calcium</keyword>
<dbReference type="PANTHER" id="PTHR11799">
    <property type="entry name" value="PARAOXONASE"/>
    <property type="match status" value="1"/>
</dbReference>
<feature type="binding site" evidence="6">
    <location>
        <position position="180"/>
    </location>
    <ligand>
        <name>Ca(2+)</name>
        <dbReference type="ChEBI" id="CHEBI:29108"/>
        <label>1</label>
        <note>catalytic</note>
    </ligand>
</feature>
<dbReference type="OrthoDB" id="423498at2759"/>
<organism evidence="7 8">
    <name type="scientific">Bugula neritina</name>
    <name type="common">Brown bryozoan</name>
    <name type="synonym">Sertularia neritina</name>
    <dbReference type="NCBI Taxonomy" id="10212"/>
    <lineage>
        <taxon>Eukaryota</taxon>
        <taxon>Metazoa</taxon>
        <taxon>Spiralia</taxon>
        <taxon>Lophotrochozoa</taxon>
        <taxon>Bryozoa</taxon>
        <taxon>Gymnolaemata</taxon>
        <taxon>Cheilostomatida</taxon>
        <taxon>Flustrina</taxon>
        <taxon>Buguloidea</taxon>
        <taxon>Bugulidae</taxon>
        <taxon>Bugula</taxon>
    </lineage>
</organism>
<accession>A0A7J7KDE5</accession>
<dbReference type="InterPro" id="IPR002640">
    <property type="entry name" value="Arylesterase"/>
</dbReference>
<dbReference type="GO" id="GO:0004064">
    <property type="term" value="F:arylesterase activity"/>
    <property type="evidence" value="ECO:0007669"/>
    <property type="project" value="InterPro"/>
</dbReference>
<feature type="binding site" evidence="6">
    <location>
        <position position="79"/>
    </location>
    <ligand>
        <name>Ca(2+)</name>
        <dbReference type="ChEBI" id="CHEBI:29108"/>
        <label>1</label>
        <note>catalytic</note>
    </ligand>
</feature>
<dbReference type="EMBL" id="VXIV02000762">
    <property type="protein sequence ID" value="KAF6036215.1"/>
    <property type="molecule type" value="Genomic_DNA"/>
</dbReference>
<feature type="binding site" evidence="6">
    <location>
        <position position="181"/>
    </location>
    <ligand>
        <name>Ca(2+)</name>
        <dbReference type="ChEBI" id="CHEBI:29108"/>
        <label>1</label>
        <note>catalytic</note>
    </ligand>
</feature>
<dbReference type="Gene3D" id="2.120.10.30">
    <property type="entry name" value="TolB, C-terminal domain"/>
    <property type="match status" value="1"/>
</dbReference>
<dbReference type="Proteomes" id="UP000593567">
    <property type="component" value="Unassembled WGS sequence"/>
</dbReference>
<evidence type="ECO:0000256" key="1">
    <source>
        <dbReference type="ARBA" id="ARBA00008595"/>
    </source>
</evidence>
<comment type="similarity">
    <text evidence="1">Belongs to the paraoxonase family.</text>
</comment>
<dbReference type="InterPro" id="IPR051288">
    <property type="entry name" value="Serum_paraoxonase/arylesterase"/>
</dbReference>
<evidence type="ECO:0000313" key="7">
    <source>
        <dbReference type="EMBL" id="KAF6036215.1"/>
    </source>
</evidence>
<dbReference type="Pfam" id="PF01731">
    <property type="entry name" value="Arylesterase"/>
    <property type="match status" value="1"/>
</dbReference>
<evidence type="ECO:0000313" key="8">
    <source>
        <dbReference type="Proteomes" id="UP000593567"/>
    </source>
</evidence>
<keyword evidence="8" id="KW-1185">Reference proteome</keyword>
<name>A0A7J7KDE5_BUGNE</name>
<keyword evidence="4" id="KW-0325">Glycoprotein</keyword>
<gene>
    <name evidence="7" type="ORF">EB796_005478</name>
</gene>
<feature type="binding site" evidence="6">
    <location>
        <position position="138"/>
    </location>
    <ligand>
        <name>Ca(2+)</name>
        <dbReference type="ChEBI" id="CHEBI:29108"/>
        <label>1</label>
        <note>catalytic</note>
    </ligand>
</feature>
<keyword evidence="3" id="KW-1015">Disulfide bond</keyword>
<dbReference type="SUPFAM" id="SSF63829">
    <property type="entry name" value="Calcium-dependent phosphotriesterase"/>
    <property type="match status" value="1"/>
</dbReference>
<comment type="cofactor">
    <cofactor evidence="6">
        <name>Ca(2+)</name>
        <dbReference type="ChEBI" id="CHEBI:29108"/>
    </cofactor>
    <text evidence="6">Binds 2 calcium ions per subunit.</text>
</comment>
<evidence type="ECO:0000256" key="4">
    <source>
        <dbReference type="ARBA" id="ARBA00023180"/>
    </source>
</evidence>
<feature type="active site" description="Proton acceptor" evidence="5">
    <location>
        <position position="28"/>
    </location>
</feature>
<keyword evidence="6" id="KW-0479">Metal-binding</keyword>
<sequence length="253" mass="28711">MMDTKKSFKSVEKLNIVGWPADRNFEPHGLSHWVHKNKSVSVFIVFHMPEAVGRFLYDGKSSLTLTKLYQDYEHMRNINSVHLTGEDSFYLTNMLQARFRDRLSATIELLLFGFKTSNVLYVNDNKYMVAADGLLLPNGVTGDDRFVYVNTNGAVKVFTKRSDNTLQYYKSIPITIGSLDNIKIDEFGDLWLGCQNVLEEAVEHSDYPDRHGCRSSVIRVKDPTGVAEVESVFVDDTSLIQASSVAIYTNRSF</sequence>